<name>A0A4P6JSR3_KTERU</name>
<keyword evidence="1" id="KW-1133">Transmembrane helix</keyword>
<dbReference type="KEGG" id="kbs:EPA93_22360"/>
<sequence>MMASIKLVYSCAPDDYRLLEKLSSHLHPLVSKGWLSEWHEQLIPAGTDRALERRQAWSSADILLLLLSADYFKSEDYNSPEMLQAFQRQQLGQLLIVPVLVRPCAWETTEVAHLQCLPRNKKPVILWENQDAALLTVAQELQQFLPARRSPGASHLSSLEHTNRARLLKHVRTLWIEGLLAQSLQNAVWVDLHLQKQTDALENPWRLVVQELEHKPRPLPAGTSIVQVFDEADEELLILGEPGSGKTTLLLYLARTLLDRAESNEGRRMPVIFHLSSWAQQRCPLDQWLVEELKTKYQVPQQLGRVWIETDKIFPLLDGLDEVEETARNACVEAIIAYMHRATVQTPLVVCCRNDEYQALTVQLPLQYAVMLLPLTNEQIDTYLSSISGQIEILRQAFNEDRDLLELARRPLLLSIFTLAYQGATSIDLPATHQEYPQALFRYYVKHMLSRRARLHRGTAAQMQGWLTYLARQLHNQQQTILAIEDLQPAWLSAWARRWYRWGMAITYGLVFGLVFGPIFGATFGCAYWLIHRSVANPLFGLIFGLTVGCIGGLVGGLAFGIIFKQQRIVPAEVASWSGAAAWKGLKLGLAGGLIVGAAGGLAGGIVVGLPGGITLGLAAALLVGLVGGAIGGLSPKQLPERLSLAPNEGIWRSGRRGFLLAGSCVALFGIAGGLIFGLYGASIATLAYAPLFGIVLGASGGLIFGLAFGLVGGRTGIAAFLQHFVLRFFLCYSGLLPWNLSAFLDEATERLLLRKVGGNYIFVHRLLRDVLASTREASTRAEKREK</sequence>
<feature type="transmembrane region" description="Helical" evidence="1">
    <location>
        <begin position="543"/>
        <end position="564"/>
    </location>
</feature>
<dbReference type="SUPFAM" id="SSF52540">
    <property type="entry name" value="P-loop containing nucleoside triphosphate hydrolases"/>
    <property type="match status" value="1"/>
</dbReference>
<dbReference type="Pfam" id="PF13676">
    <property type="entry name" value="TIR_2"/>
    <property type="match status" value="1"/>
</dbReference>
<dbReference type="InterPro" id="IPR035897">
    <property type="entry name" value="Toll_tir_struct_dom_sf"/>
</dbReference>
<organism evidence="3 4">
    <name type="scientific">Ktedonosporobacter rubrisoli</name>
    <dbReference type="NCBI Taxonomy" id="2509675"/>
    <lineage>
        <taxon>Bacteria</taxon>
        <taxon>Bacillati</taxon>
        <taxon>Chloroflexota</taxon>
        <taxon>Ktedonobacteria</taxon>
        <taxon>Ktedonobacterales</taxon>
        <taxon>Ktedonosporobacteraceae</taxon>
        <taxon>Ktedonosporobacter</taxon>
    </lineage>
</organism>
<dbReference type="Proteomes" id="UP000290365">
    <property type="component" value="Chromosome"/>
</dbReference>
<feature type="transmembrane region" description="Helical" evidence="1">
    <location>
        <begin position="725"/>
        <end position="745"/>
    </location>
</feature>
<dbReference type="AlphaFoldDB" id="A0A4P6JSR3"/>
<accession>A0A4P6JSR3</accession>
<feature type="transmembrane region" description="Helical" evidence="1">
    <location>
        <begin position="614"/>
        <end position="634"/>
    </location>
</feature>
<feature type="transmembrane region" description="Helical" evidence="1">
    <location>
        <begin position="505"/>
        <end position="531"/>
    </location>
</feature>
<dbReference type="Pfam" id="PF05729">
    <property type="entry name" value="NACHT"/>
    <property type="match status" value="1"/>
</dbReference>
<dbReference type="SUPFAM" id="SSF52200">
    <property type="entry name" value="Toll/Interleukin receptor TIR domain"/>
    <property type="match status" value="1"/>
</dbReference>
<keyword evidence="1" id="KW-0812">Transmembrane</keyword>
<dbReference type="Gene3D" id="3.40.50.300">
    <property type="entry name" value="P-loop containing nucleotide triphosphate hydrolases"/>
    <property type="match status" value="1"/>
</dbReference>
<dbReference type="OrthoDB" id="419058at2"/>
<evidence type="ECO:0000313" key="3">
    <source>
        <dbReference type="EMBL" id="QBD78587.1"/>
    </source>
</evidence>
<dbReference type="InterPro" id="IPR000157">
    <property type="entry name" value="TIR_dom"/>
</dbReference>
<keyword evidence="4" id="KW-1185">Reference proteome</keyword>
<feature type="transmembrane region" description="Helical" evidence="1">
    <location>
        <begin position="688"/>
        <end position="713"/>
    </location>
</feature>
<dbReference type="InterPro" id="IPR027417">
    <property type="entry name" value="P-loop_NTPase"/>
</dbReference>
<evidence type="ECO:0000256" key="1">
    <source>
        <dbReference type="SAM" id="Phobius"/>
    </source>
</evidence>
<dbReference type="PROSITE" id="PS50837">
    <property type="entry name" value="NACHT"/>
    <property type="match status" value="1"/>
</dbReference>
<feature type="transmembrane region" description="Helical" evidence="1">
    <location>
        <begin position="659"/>
        <end position="682"/>
    </location>
</feature>
<keyword evidence="1" id="KW-0472">Membrane</keyword>
<dbReference type="GO" id="GO:0007165">
    <property type="term" value="P:signal transduction"/>
    <property type="evidence" value="ECO:0007669"/>
    <property type="project" value="InterPro"/>
</dbReference>
<dbReference type="InterPro" id="IPR007111">
    <property type="entry name" value="NACHT_NTPase"/>
</dbReference>
<evidence type="ECO:0000259" key="2">
    <source>
        <dbReference type="PROSITE" id="PS50837"/>
    </source>
</evidence>
<gene>
    <name evidence="3" type="ORF">EPA93_22360</name>
</gene>
<dbReference type="Gene3D" id="3.40.50.10140">
    <property type="entry name" value="Toll/interleukin-1 receptor homology (TIR) domain"/>
    <property type="match status" value="1"/>
</dbReference>
<protein>
    <submittedName>
        <fullName evidence="3">TIR domain-containing protein</fullName>
    </submittedName>
</protein>
<reference evidence="3 4" key="1">
    <citation type="submission" date="2019-01" db="EMBL/GenBank/DDBJ databases">
        <title>Ktedonosporobacter rubrisoli SCAWS-G2.</title>
        <authorList>
            <person name="Huang Y."/>
            <person name="Yan B."/>
        </authorList>
    </citation>
    <scope>NUCLEOTIDE SEQUENCE [LARGE SCALE GENOMIC DNA]</scope>
    <source>
        <strain evidence="3 4">SCAWS-G2</strain>
    </source>
</reference>
<feature type="transmembrane region" description="Helical" evidence="1">
    <location>
        <begin position="585"/>
        <end position="608"/>
    </location>
</feature>
<proteinExistence type="predicted"/>
<dbReference type="EMBL" id="CP035758">
    <property type="protein sequence ID" value="QBD78587.1"/>
    <property type="molecule type" value="Genomic_DNA"/>
</dbReference>
<evidence type="ECO:0000313" key="4">
    <source>
        <dbReference type="Proteomes" id="UP000290365"/>
    </source>
</evidence>
<dbReference type="RefSeq" id="WP_129889640.1">
    <property type="nucleotide sequence ID" value="NZ_CP035758.1"/>
</dbReference>
<feature type="domain" description="NACHT" evidence="2">
    <location>
        <begin position="234"/>
        <end position="323"/>
    </location>
</feature>